<feature type="compositionally biased region" description="Basic and acidic residues" evidence="5">
    <location>
        <begin position="2284"/>
        <end position="2297"/>
    </location>
</feature>
<feature type="compositionally biased region" description="Polar residues" evidence="5">
    <location>
        <begin position="2242"/>
        <end position="2263"/>
    </location>
</feature>
<gene>
    <name evidence="9" type="ORF">HDK90DRAFT_472199</name>
</gene>
<reference evidence="9 10" key="1">
    <citation type="submission" date="2024-04" db="EMBL/GenBank/DDBJ databases">
        <title>Phyllosticta paracitricarpa is synonymous to the EU quarantine fungus P. citricarpa based on phylogenomic analyses.</title>
        <authorList>
            <consortium name="Lawrence Berkeley National Laboratory"/>
            <person name="Van Ingen-Buijs V.A."/>
            <person name="Van Westerhoven A.C."/>
            <person name="Haridas S."/>
            <person name="Skiadas P."/>
            <person name="Martin F."/>
            <person name="Groenewald J.Z."/>
            <person name="Crous P.W."/>
            <person name="Seidl M.F."/>
        </authorList>
    </citation>
    <scope>NUCLEOTIDE SEQUENCE [LARGE SCALE GENOMIC DNA]</scope>
    <source>
        <strain evidence="9 10">CBS 123374</strain>
    </source>
</reference>
<feature type="compositionally biased region" description="Basic residues" evidence="5">
    <location>
        <begin position="2363"/>
        <end position="2377"/>
    </location>
</feature>
<feature type="compositionally biased region" description="Basic and acidic residues" evidence="5">
    <location>
        <begin position="1970"/>
        <end position="1993"/>
    </location>
</feature>
<accession>A0ABR1Z2E4</accession>
<name>A0ABR1Z2E4_9PEZI</name>
<dbReference type="InterPro" id="IPR021418">
    <property type="entry name" value="THO_THOC2_C"/>
</dbReference>
<feature type="compositionally biased region" description="Basic and acidic residues" evidence="5">
    <location>
        <begin position="1672"/>
        <end position="1694"/>
    </location>
</feature>
<feature type="compositionally biased region" description="Low complexity" evidence="5">
    <location>
        <begin position="1230"/>
        <end position="1245"/>
    </location>
</feature>
<dbReference type="InterPro" id="IPR032302">
    <property type="entry name" value="THOC2_N"/>
</dbReference>
<feature type="compositionally biased region" description="Polar residues" evidence="5">
    <location>
        <begin position="113"/>
        <end position="135"/>
    </location>
</feature>
<keyword evidence="4" id="KW-0539">Nucleus</keyword>
<feature type="region of interest" description="Disordered" evidence="5">
    <location>
        <begin position="1173"/>
        <end position="1246"/>
    </location>
</feature>
<feature type="compositionally biased region" description="Basic and acidic residues" evidence="5">
    <location>
        <begin position="2342"/>
        <end position="2358"/>
    </location>
</feature>
<comment type="caution">
    <text evidence="9">The sequence shown here is derived from an EMBL/GenBank/DDBJ whole genome shotgun (WGS) entry which is preliminary data.</text>
</comment>
<dbReference type="PANTHER" id="PTHR21597">
    <property type="entry name" value="THO2 PROTEIN"/>
    <property type="match status" value="1"/>
</dbReference>
<dbReference type="Pfam" id="PF16134">
    <property type="entry name" value="THOC2_N"/>
    <property type="match status" value="1"/>
</dbReference>
<evidence type="ECO:0000313" key="10">
    <source>
        <dbReference type="Proteomes" id="UP001492380"/>
    </source>
</evidence>
<comment type="similarity">
    <text evidence="2">Belongs to the THOC2 family.</text>
</comment>
<feature type="compositionally biased region" description="Basic and acidic residues" evidence="5">
    <location>
        <begin position="1832"/>
        <end position="1850"/>
    </location>
</feature>
<feature type="compositionally biased region" description="Basic residues" evidence="5">
    <location>
        <begin position="2318"/>
        <end position="2327"/>
    </location>
</feature>
<dbReference type="Pfam" id="PF11732">
    <property type="entry name" value="Thoc2"/>
    <property type="match status" value="1"/>
</dbReference>
<feature type="compositionally biased region" description="Polar residues" evidence="5">
    <location>
        <begin position="33"/>
        <end position="43"/>
    </location>
</feature>
<feature type="compositionally biased region" description="Basic residues" evidence="5">
    <location>
        <begin position="1"/>
        <end position="10"/>
    </location>
</feature>
<protein>
    <recommendedName>
        <fullName evidence="3">THO complex subunit 2</fullName>
    </recommendedName>
</protein>
<evidence type="ECO:0000256" key="2">
    <source>
        <dbReference type="ARBA" id="ARBA00007857"/>
    </source>
</evidence>
<proteinExistence type="inferred from homology"/>
<feature type="compositionally biased region" description="Gly residues" evidence="5">
    <location>
        <begin position="2433"/>
        <end position="2446"/>
    </location>
</feature>
<feature type="domain" description="THO complex subunitTHOC2 C-terminal" evidence="6">
    <location>
        <begin position="1269"/>
        <end position="1572"/>
    </location>
</feature>
<feature type="region of interest" description="Disordered" evidence="5">
    <location>
        <begin position="612"/>
        <end position="641"/>
    </location>
</feature>
<feature type="region of interest" description="Disordered" evidence="5">
    <location>
        <begin position="1586"/>
        <end position="2462"/>
    </location>
</feature>
<organism evidence="9 10">
    <name type="scientific">Phyllosticta capitalensis</name>
    <dbReference type="NCBI Taxonomy" id="121624"/>
    <lineage>
        <taxon>Eukaryota</taxon>
        <taxon>Fungi</taxon>
        <taxon>Dikarya</taxon>
        <taxon>Ascomycota</taxon>
        <taxon>Pezizomycotina</taxon>
        <taxon>Dothideomycetes</taxon>
        <taxon>Dothideomycetes incertae sedis</taxon>
        <taxon>Botryosphaeriales</taxon>
        <taxon>Phyllostictaceae</taxon>
        <taxon>Phyllosticta</taxon>
    </lineage>
</organism>
<feature type="domain" description="THO complex subunit 2 N-terminal" evidence="8">
    <location>
        <begin position="166"/>
        <end position="901"/>
    </location>
</feature>
<feature type="compositionally biased region" description="Low complexity" evidence="5">
    <location>
        <begin position="1628"/>
        <end position="1647"/>
    </location>
</feature>
<evidence type="ECO:0000256" key="4">
    <source>
        <dbReference type="ARBA" id="ARBA00023242"/>
    </source>
</evidence>
<dbReference type="InterPro" id="IPR040007">
    <property type="entry name" value="Tho2"/>
</dbReference>
<feature type="compositionally biased region" description="Basic and acidic residues" evidence="5">
    <location>
        <begin position="620"/>
        <end position="641"/>
    </location>
</feature>
<feature type="compositionally biased region" description="Gly residues" evidence="5">
    <location>
        <begin position="2382"/>
        <end position="2395"/>
    </location>
</feature>
<sequence>MAPPPKRKRPERTYTQDGDSGGRPSPHRPHNMNLAQQNQYNNSPGGGGRSGGGSSRGRRDSRGGAGAGGGRRGERDAAADSPSSTPAVGPSESNIHSSAPASHHANLHRSDNVPASPTVSRPQQQVQSAPHSRPSTPAEKPASDRPGAPPASATSKIPMKFTYQYLTDEHRTAWKTSGRKAVLDAAVQAQESGDILALSVIFQELVEAGLGGRIDSTDAGQVVKELLSQAGDKAQDTASFFLDSVSILAEIDAESPALKSIIAAAEIPPAMVREELDVPLLTVLGMVRITFFKMGTRHATNQLYRQSNYNLLREESEGYSKLMTEYFTTTNSEPPSGETAADTFQRVKALIGAFDLDVGRVLDVTLDVFANLLVKHYRFFIKFLRVSSWWPEEKGLKGLEWTTLGLESLPRWAQPGCSGWLLSEEDREQLAKAKEERDQVFWSRLKEVGFEAFFELGARRITSGDVSVEELEAEKSKKPEDITEAEFNREWIAQTKTLPPAGNRVAAQLLGFKLRFYASSARDPHDVLPDNLIFLAALLIKIGFISLRDLYPHLYPLDKDMAQVKETLLKEKEEREKKARGGGTLNALATAGALADDTAPLPLGASRLREVETSWSASVKPEEKPGATPKPEEEEKEKLPEPADQKIALLKSLLCIGAIPESLYILGKFPWLPDVHPDLPEYIHRILNHSISKVYESLRPLSDRDGIRSPKKPISSEAGAAKGDLRFAEAQPRKVLRWAQLDRNGSNDNEIDYRFYWDDWADNVPVCQNVDDVFSLCGSLLNFSGVKIGHDPALLTKLARIGKWSLAEDKSEGNFKRWADLAKRLIVPALSLTKSNPGVVNEVWDLLKLYPTATRYNIYAEWYTGQTSRLEDMKSAFAQSTAETKDVLKRISKTNTKQQARALAKVAYSSPGIVFRVALNQIESYDNLVEVIVECARYFTYLGYDVLTWSLMNSLGGKGRDRVQADGMLTSRWLQALSLFAGRAFKRYSIMNPTPILSYVTHQLRAGNSTDLEVLEQILSQMAGIPADAVFNDNQTMAMAGGEVLQAQTLEQIHDQRYQHKSFAKRLLKALVEPGLAGQLLVAIAQERQLYPHRDSVSDAPLKVLGTNLDKFHQVFTQYLEVLRTNMTPKEFDAAIPDIVSLMAEFGIEAQTAFAVGRPSLSQAIAEADAATAAEKAKEEQERKEYAKAEKAATNGDIEMGEASDDKEAGETNDDTKEESKEEVKDDSPETPSAATPAPTATIPEEPWHHVLTDLMARMRPSLPEDFDQKMSLSFYTTFWQLSLNDMHVPTASYELEIKRQQEKISSLMSDRSDVSVAGIKKRDDKKKAIMDLQDRLRSEMKNQISTYQTCRGRLSKEKNHWFATHPLSFSPKLHDNIIQECFLPRLVLSPFDAHYTFKMLFFLHSSGTPGFKMMYLVDRLMRDKLLTNLIFMSTVREAENLGRFLNELLKELRRWHASQEVYEKHAFGPKRDLPGFLRRLPEKTEELLNYEDFRRLLYKWHINLNNALKACFTGGEYMHIRNAITILKAVHQNFPALNFHGKAQLDAIESLGRSETREDLKLAATSLIGDLRKRQSQWLLPQAFRLADTPAQKPSSRQGTEGPGTPKPDQNQTGGTKLDGAAPEFKPGSATNGTTPNGTANNNAGAEDSKKMQTVEQPPETAKVTTSTTGDHTESKKPDESRGNQSDKEKSSDSRPPTPAYAQIHRSDSSKPSTPVPPHSGSSLPRPDMNRVASQPNMRQPHALPNRPEPQIARGRMSDRPSDPHSRRGDGRGPQPPSDYGRLERPGDMNRDFPDRSRDQSSGRRRTSRSPAPAHMDRDRRGEPQWQPGREAWEHAEDRQRGPPRDVRQSARGPPQWNEPPPRRAPFDGSENQRGRPPFDPQVQPNDGWSRQPGTMPPPSSTGPYSHPDRLGRLGERPHMGAPLPERPTSVERSGMNPERLALIEKDLAAPPERERRGRGSRPHSPARRGGEERPPSYQPRDDYRDDRRLPNQDRMPPNYPPSRERREDPNSIPPTGPRSDRSGRSDFPGPPPSRGGRELFEPTPPRPPSDPNHGRLNQDFPRPSDPSYGRLNAPDVPSGPRGRGARSGARSNAPDSRPSPSVPQSQHNDRGPPSGPTAERRGDQRVEIPNEQAPSSAADMAGVHPSRLSQIPGGRNDMPAPSASSSFPPPAGPRGHTSVKSPTTGRPAPTGPASNDKDKRFSHLANVLAQSSASSGGYSRGDSDRGASIRGRANRPGATHSPTHSQPSTPMPSQYDNQVGSGRSGMDSRASDRGDLVSSNMPDDHRMDQHRSSSRREHRRSVADNMGTPGGEQSGMHRRSMRHRSTSPPGSSSMGGGSMRESRDSGRSSRADDRRSGGHGSHSHGHSSSSHHGHSSHGGPPNGDGSTGAGGSSGQTRGNGRERRGEGREPRERGGDREDGRRSERKRPRGGDGAGGDGGSGGMGNESKRPRRNARGDGDR</sequence>
<evidence type="ECO:0000259" key="6">
    <source>
        <dbReference type="Pfam" id="PF11262"/>
    </source>
</evidence>
<dbReference type="EMBL" id="JBBWRZ010000001">
    <property type="protein sequence ID" value="KAK8246563.1"/>
    <property type="molecule type" value="Genomic_DNA"/>
</dbReference>
<feature type="compositionally biased region" description="Basic and acidic residues" evidence="5">
    <location>
        <begin position="1943"/>
        <end position="1959"/>
    </location>
</feature>
<evidence type="ECO:0000256" key="3">
    <source>
        <dbReference type="ARBA" id="ARBA00019596"/>
    </source>
</evidence>
<dbReference type="PANTHER" id="PTHR21597:SF0">
    <property type="entry name" value="THO COMPLEX SUBUNIT 2"/>
    <property type="match status" value="1"/>
</dbReference>
<evidence type="ECO:0000313" key="9">
    <source>
        <dbReference type="EMBL" id="KAK8246563.1"/>
    </source>
</evidence>
<feature type="compositionally biased region" description="Basic and acidic residues" evidence="5">
    <location>
        <begin position="1908"/>
        <end position="1920"/>
    </location>
</feature>
<feature type="compositionally biased region" description="Basic and acidic residues" evidence="5">
    <location>
        <begin position="1204"/>
        <end position="1228"/>
    </location>
</feature>
<feature type="compositionally biased region" description="Basic and acidic residues" evidence="5">
    <location>
        <begin position="2120"/>
        <end position="2130"/>
    </location>
</feature>
<feature type="compositionally biased region" description="Basic and acidic residues" evidence="5">
    <location>
        <begin position="1757"/>
        <end position="1772"/>
    </location>
</feature>
<feature type="region of interest" description="Disordered" evidence="5">
    <location>
        <begin position="1"/>
        <end position="156"/>
    </location>
</feature>
<feature type="compositionally biased region" description="Low complexity" evidence="5">
    <location>
        <begin position="2184"/>
        <end position="2195"/>
    </location>
</feature>
<feature type="domain" description="THO complex subunitTHOC2 N-terminal" evidence="7">
    <location>
        <begin position="903"/>
        <end position="978"/>
    </location>
</feature>
<dbReference type="InterPro" id="IPR021726">
    <property type="entry name" value="THO_THOC2_N"/>
</dbReference>
<keyword evidence="10" id="KW-1185">Reference proteome</keyword>
<feature type="compositionally biased region" description="Polar residues" evidence="5">
    <location>
        <begin position="91"/>
        <end position="100"/>
    </location>
</feature>
<feature type="compositionally biased region" description="Basic and acidic residues" evidence="5">
    <location>
        <begin position="2401"/>
        <end position="2424"/>
    </location>
</feature>
<evidence type="ECO:0000256" key="1">
    <source>
        <dbReference type="ARBA" id="ARBA00004123"/>
    </source>
</evidence>
<evidence type="ECO:0000259" key="8">
    <source>
        <dbReference type="Pfam" id="PF16134"/>
    </source>
</evidence>
<comment type="subcellular location">
    <subcellularLocation>
        <location evidence="1">Nucleus</location>
    </subcellularLocation>
</comment>
<dbReference type="Pfam" id="PF11262">
    <property type="entry name" value="Tho2"/>
    <property type="match status" value="1"/>
</dbReference>
<dbReference type="Proteomes" id="UP001492380">
    <property type="component" value="Unassembled WGS sequence"/>
</dbReference>
<evidence type="ECO:0000259" key="7">
    <source>
        <dbReference type="Pfam" id="PF11732"/>
    </source>
</evidence>
<feature type="compositionally biased region" description="Gly residues" evidence="5">
    <location>
        <begin position="44"/>
        <end position="55"/>
    </location>
</feature>
<evidence type="ECO:0000256" key="5">
    <source>
        <dbReference type="SAM" id="MobiDB-lite"/>
    </source>
</evidence>
<feature type="compositionally biased region" description="Basic and acidic residues" evidence="5">
    <location>
        <begin position="1862"/>
        <end position="1875"/>
    </location>
</feature>
<feature type="compositionally biased region" description="Basic and acidic residues" evidence="5">
    <location>
        <begin position="1782"/>
        <end position="1803"/>
    </location>
</feature>
<feature type="compositionally biased region" description="Basic and acidic residues" evidence="5">
    <location>
        <begin position="1175"/>
        <end position="1191"/>
    </location>
</feature>